<protein>
    <submittedName>
        <fullName evidence="2">KilA, N-terminal</fullName>
    </submittedName>
</protein>
<dbReference type="InterPro" id="IPR036887">
    <property type="entry name" value="HTH_APSES_sf"/>
</dbReference>
<gene>
    <name evidence="2" type="ordered locus">Daro_0795</name>
</gene>
<dbReference type="PROSITE" id="PS51301">
    <property type="entry name" value="KILA_N"/>
    <property type="match status" value="1"/>
</dbReference>
<evidence type="ECO:0000259" key="1">
    <source>
        <dbReference type="PROSITE" id="PS51301"/>
    </source>
</evidence>
<feature type="domain" description="KilA-N" evidence="1">
    <location>
        <begin position="1"/>
        <end position="87"/>
    </location>
</feature>
<dbReference type="EMBL" id="CP000089">
    <property type="protein sequence ID" value="AAZ45551.1"/>
    <property type="molecule type" value="Genomic_DNA"/>
</dbReference>
<dbReference type="SUPFAM" id="SSF54616">
    <property type="entry name" value="DNA-binding domain of Mlu1-box binding protein MBP1"/>
    <property type="match status" value="1"/>
</dbReference>
<reference evidence="2" key="1">
    <citation type="submission" date="2005-08" db="EMBL/GenBank/DDBJ databases">
        <title>Complete sequence of Dechloromonas aromatica RCB.</title>
        <authorList>
            <person name="Salinero K.K."/>
            <person name="Copeland A."/>
            <person name="Lucas S."/>
            <person name="Lapidus A."/>
            <person name="Barry K."/>
            <person name="Detter J.C."/>
            <person name="Glavina T."/>
            <person name="Hammon N."/>
            <person name="Israni S."/>
            <person name="Pitluck S."/>
            <person name="Di Bartolo G."/>
            <person name="Trong S."/>
            <person name="Schmutz J."/>
            <person name="Larimer F."/>
            <person name="Land M."/>
            <person name="Ivanova N."/>
            <person name="Richardson P."/>
        </authorList>
    </citation>
    <scope>NUCLEOTIDE SEQUENCE</scope>
    <source>
        <strain evidence="2">RCB</strain>
    </source>
</reference>
<dbReference type="GO" id="GO:0003677">
    <property type="term" value="F:DNA binding"/>
    <property type="evidence" value="ECO:0007669"/>
    <property type="project" value="InterPro"/>
</dbReference>
<dbReference type="KEGG" id="dar:Daro_0795"/>
<organism evidence="2">
    <name type="scientific">Dechloromonas aromatica (strain RCB)</name>
    <dbReference type="NCBI Taxonomy" id="159087"/>
    <lineage>
        <taxon>Bacteria</taxon>
        <taxon>Pseudomonadati</taxon>
        <taxon>Pseudomonadota</taxon>
        <taxon>Betaproteobacteria</taxon>
        <taxon>Rhodocyclales</taxon>
        <taxon>Azonexaceae</taxon>
        <taxon>Dechloromonas</taxon>
    </lineage>
</organism>
<accession>Q47HY0</accession>
<dbReference type="InterPro" id="IPR018004">
    <property type="entry name" value="KilA/APSES_HTH"/>
</dbReference>
<evidence type="ECO:0000313" key="2">
    <source>
        <dbReference type="EMBL" id="AAZ45551.1"/>
    </source>
</evidence>
<name>Q47HY0_DECAR</name>
<dbReference type="eggNOG" id="ENOG5032YI7">
    <property type="taxonomic scope" value="Bacteria"/>
</dbReference>
<dbReference type="AlphaFoldDB" id="Q47HY0"/>
<dbReference type="InterPro" id="IPR017880">
    <property type="entry name" value="KilA_N"/>
</dbReference>
<proteinExistence type="predicted"/>
<sequence length="106" mass="12183">MFREDGYINATKAAKAFGKDIREFLKLGSTQDYMEALEKMMVIPLNIQKQSTRGRNGSTFLHPKLGIRLAQWLDVRFAVWCDLMKNVEAPTWRPTYSIQSSAPPYP</sequence>
<dbReference type="Pfam" id="PF04383">
    <property type="entry name" value="KilA-N"/>
    <property type="match status" value="1"/>
</dbReference>
<dbReference type="HOGENOM" id="CLU_160550_0_0_4"/>
<dbReference type="SMART" id="SM01252">
    <property type="entry name" value="KilA-N"/>
    <property type="match status" value="1"/>
</dbReference>